<feature type="compositionally biased region" description="Acidic residues" evidence="5">
    <location>
        <begin position="2115"/>
        <end position="2124"/>
    </location>
</feature>
<evidence type="ECO:0000259" key="7">
    <source>
        <dbReference type="Pfam" id="PF25481"/>
    </source>
</evidence>
<feature type="coiled-coil region" evidence="4">
    <location>
        <begin position="433"/>
        <end position="505"/>
    </location>
</feature>
<organism evidence="9 10">
    <name type="scientific">Linnemannia schmuckeri</name>
    <dbReference type="NCBI Taxonomy" id="64567"/>
    <lineage>
        <taxon>Eukaryota</taxon>
        <taxon>Fungi</taxon>
        <taxon>Fungi incertae sedis</taxon>
        <taxon>Mucoromycota</taxon>
        <taxon>Mortierellomycotina</taxon>
        <taxon>Mortierellomycetes</taxon>
        <taxon>Mortierellales</taxon>
        <taxon>Mortierellaceae</taxon>
        <taxon>Linnemannia</taxon>
    </lineage>
</organism>
<dbReference type="InterPro" id="IPR012929">
    <property type="entry name" value="Nucleoprot-TPR/MLP1-2_dom"/>
</dbReference>
<evidence type="ECO:0000256" key="5">
    <source>
        <dbReference type="SAM" id="MobiDB-lite"/>
    </source>
</evidence>
<feature type="region of interest" description="Disordered" evidence="5">
    <location>
        <begin position="1663"/>
        <end position="1779"/>
    </location>
</feature>
<dbReference type="Gene3D" id="1.10.287.1490">
    <property type="match status" value="1"/>
</dbReference>
<comment type="caution">
    <text evidence="9">The sequence shown here is derived from an EMBL/GenBank/DDBJ whole genome shotgun (WGS) entry which is preliminary data.</text>
</comment>
<dbReference type="GO" id="GO:0006406">
    <property type="term" value="P:mRNA export from nucleus"/>
    <property type="evidence" value="ECO:0007669"/>
    <property type="project" value="TreeGrafter"/>
</dbReference>
<dbReference type="Pfam" id="PF25785">
    <property type="entry name" value="TPR"/>
    <property type="match status" value="1"/>
</dbReference>
<feature type="coiled-coil region" evidence="4">
    <location>
        <begin position="267"/>
        <end position="393"/>
    </location>
</feature>
<feature type="region of interest" description="Disordered" evidence="5">
    <location>
        <begin position="193"/>
        <end position="212"/>
    </location>
</feature>
<dbReference type="Gene3D" id="1.20.1170.10">
    <property type="match status" value="1"/>
</dbReference>
<feature type="domain" description="Nucleoprotein TPR/MLP1-2" evidence="6">
    <location>
        <begin position="1078"/>
        <end position="1187"/>
    </location>
</feature>
<feature type="compositionally biased region" description="Low complexity" evidence="5">
    <location>
        <begin position="1834"/>
        <end position="1864"/>
    </location>
</feature>
<evidence type="ECO:0000256" key="2">
    <source>
        <dbReference type="ARBA" id="ARBA00023054"/>
    </source>
</evidence>
<dbReference type="Proteomes" id="UP000748756">
    <property type="component" value="Unassembled WGS sequence"/>
</dbReference>
<dbReference type="InterPro" id="IPR057974">
    <property type="entry name" value="NUA/TPR/MLP1-2-like_dom"/>
</dbReference>
<dbReference type="OrthoDB" id="343070at2759"/>
<accession>A0A9P5VFT0</accession>
<feature type="compositionally biased region" description="Low complexity" evidence="5">
    <location>
        <begin position="1203"/>
        <end position="1215"/>
    </location>
</feature>
<feature type="compositionally biased region" description="Low complexity" evidence="5">
    <location>
        <begin position="1751"/>
        <end position="1779"/>
    </location>
</feature>
<sequence length="2124" mass="236845">MEVTPTGSILNDQQRDRIAGLLALEVQELSSILVQLQDPTHTAAASNKLFQQLDARAILIAEAESWKAQAEEAKASLATEMINHEQRLQQQETKNNALKSQFTILRQKLQTKTKEAEEFAAKNSELEAQLSNQQSGSMHTNVELEAAKSRIEALDSEKRELVAAFERKVGELEEMNKDYQAMSARYQELRKESSKLESEAREAKAADMSRKLHTQSVEQELELLKQRAEWASTELKAKSTELVSVRTEKSAQILKLQSDLDQSRMEATSAKQSNAFHERRVQELQTKLDESNKLAKDLEEKKLIQEEQFRTEIETQRRLGELWEREAKDTKGRIADLEETLDDMQRSLSTKDSDYQETLNRISEDKVELQVQLEKSSVQITQLKAEQKRAEELLSKAGLVGVPGASGHDLGPLGILSPTAAIAGRSQTAGLSLTQVYTRYMDLQEEYAQLKAENVRLETSMNDIVKELSDGAPLIREQQLEYERVSKHNEELSAQLETCKQEKEQLAYGASQAVAQLDGVVKERDLLHRENQDMDRQVQNLLWRLRAPNAPQSLAPESTLPSNNEGLTDAEKVINDHLVLFADLQGLQQQNKQLRQVAREMAQERENAEGAQAQARRQEEQEALEEAGVIIESMREQIGSKELQLTTYKQEVDMLRRILRTSNIRHIPATEIIDTPAARTSDQPMATAAQTVSDDATNYPAVLAELQKTFDDYRTQTVIDINQLKDDLQRAQSDSSNHRIQLGQANAQIKALNEHQLRLMENNNHQMTEMSELRKQYSTLHESATRRDISYENLATELDTERESTSQLMAEVNHLKTEKALWKSFETRLIEENQALVKEKGNLNDLLRTVQNLTTEIERGSEETKRRLESTVTNKEQERLRDRREVESKEWQGKIDTLTAEYQTSREALIAAKTSLEHTKAKVEDLTKEIKSREEQLAIYQQKPAGADSTEASREEQLLAQVAQLRGELSRHQAEAASNREHLAQFQAISQTNEDRLAEMTATFEEFKKTHDQKIEESAQTIKTLETKLASAEERAQTSASNMVDMQNQVDQERTAWRKEKEEIETRLRSLENIRIQMNAVENRYKNELRHQGNLTKEAHENYERELMNHAKDMEALTQLKEKHIKQTTELEKFKFQAENAASNLQSAEIAWEGQKSILQKNLSEVEKRCIELKDQNEKLHRHLEDVSAQALSIQQRANAQISSAEVGEGASSTEGEGGVKETPERQLAELRDVIRYVRREKEILECQHELNLQESRRLKQQLDQTNKSLEETRALLSEERSLQQEAIVSKELRERLTEKANQLSVIRDSNTLLRAENQKLLRQVQALEDNGRRLSAKIGPLNARVHEVEAEIELRKQEQEQIGEDRDRWRTRAVEIMAKHDRIDPTEFQELKDANEKFKAEAVENATALAALKTEQEALQARMEETQGKLTKMTQNAQLWRKRSLEEAAKLKSSHQEVEDSKAKVTQLEKALEEVNTRAGSQDQLSRRDRENIQKSLDQLTKLKEKLETENKELKDNKEVIEKNFETIKDRLQLSIARNKQLVAKSRELQAQNKTLTEGGAVAATTPADTQALVDAAVKEKEAELEKKYASQAAHTPVPGSLTPAEVQVRIDEEKKKLATELMHKHEEAIKNHDKMAEMRQQIKIQTKDKEIANLKALLAGNGQPDASKKTPLSAGAAAFTPTQPGAGSMRPPAHGRGARPPPAGIPSASPGSPTPAARPAAGLPARPGQANAQPNQTPGQSRLRPPLGARNAAVAVATSNATTQPTTTTVTPALRPAAPAETTVTELVPTITATPVPTPAALASAPVGGQASRPVLIKRRREDDLPANLAQPSATPATAPTNDVPSGASSPAGDSGATSAAPEAKAMLLKRQRPLPVVESASSPTPVAVTSPSEPKAQAVSIQRKRVTAVVDSSESQTKRRHEATESVQENITVVSTPNPSDLEELEEVLTPEAPQESTAMDVDEVPPVKRQRPSSQVTVTEIEEEHPASPKESAATAALPTTPGPMTDLEDTDIEEHGAELATTATGEVESDGSAEAKAVDEDVPEISAGATTGADHSLEEDLDEGLEGGFEAGATTDLGAEEEEEVHTPQGTYAEEGELDLDLEGHRDQEPEGEGSESTV</sequence>
<feature type="compositionally biased region" description="Low complexity" evidence="5">
    <location>
        <begin position="1882"/>
        <end position="1895"/>
    </location>
</feature>
<dbReference type="EMBL" id="JAAAUQ010000006">
    <property type="protein sequence ID" value="KAF9156958.1"/>
    <property type="molecule type" value="Genomic_DNA"/>
</dbReference>
<feature type="compositionally biased region" description="Polar residues" evidence="5">
    <location>
        <begin position="1732"/>
        <end position="1742"/>
    </location>
</feature>
<feature type="compositionally biased region" description="Basic and acidic residues" evidence="5">
    <location>
        <begin position="193"/>
        <end position="210"/>
    </location>
</feature>
<evidence type="ECO:0000313" key="10">
    <source>
        <dbReference type="Proteomes" id="UP000748756"/>
    </source>
</evidence>
<protein>
    <recommendedName>
        <fullName evidence="11">Nucleoprotein TPR/MLP1 domain-containing protein</fullName>
    </recommendedName>
</protein>
<evidence type="ECO:0000256" key="1">
    <source>
        <dbReference type="ARBA" id="ARBA00004123"/>
    </source>
</evidence>
<dbReference type="GO" id="GO:0017056">
    <property type="term" value="F:structural constituent of nuclear pore"/>
    <property type="evidence" value="ECO:0007669"/>
    <property type="project" value="TreeGrafter"/>
</dbReference>
<feature type="coiled-coil region" evidence="4">
    <location>
        <begin position="584"/>
        <end position="651"/>
    </location>
</feature>
<dbReference type="PANTHER" id="PTHR18898">
    <property type="entry name" value="NUCLEOPROTEIN TPR-RELATED"/>
    <property type="match status" value="1"/>
</dbReference>
<feature type="region of interest" description="Disordered" evidence="5">
    <location>
        <begin position="1201"/>
        <end position="1224"/>
    </location>
</feature>
<evidence type="ECO:0000256" key="3">
    <source>
        <dbReference type="ARBA" id="ARBA00023242"/>
    </source>
</evidence>
<dbReference type="PANTHER" id="PTHR18898:SF2">
    <property type="entry name" value="NUCLEOPROTEIN TPR"/>
    <property type="match status" value="1"/>
</dbReference>
<proteinExistence type="predicted"/>
<dbReference type="InterPro" id="IPR057577">
    <property type="entry name" value="Nucleoprot-TPR/MLP1_dom"/>
</dbReference>
<evidence type="ECO:0008006" key="11">
    <source>
        <dbReference type="Google" id="ProtNLM"/>
    </source>
</evidence>
<feature type="coiled-coil region" evidence="4">
    <location>
        <begin position="1228"/>
        <end position="1280"/>
    </location>
</feature>
<feature type="coiled-coil region" evidence="4">
    <location>
        <begin position="1410"/>
        <end position="1532"/>
    </location>
</feature>
<evidence type="ECO:0000259" key="8">
    <source>
        <dbReference type="Pfam" id="PF25785"/>
    </source>
</evidence>
<dbReference type="Pfam" id="PF07926">
    <property type="entry name" value="TPR_MLP1_2"/>
    <property type="match status" value="1"/>
</dbReference>
<feature type="coiled-coil region" evidence="4">
    <location>
        <begin position="1311"/>
        <end position="1338"/>
    </location>
</feature>
<feature type="domain" description="Nucleoprotein TPR/MPL1" evidence="7">
    <location>
        <begin position="207"/>
        <end position="284"/>
    </location>
</feature>
<evidence type="ECO:0000313" key="9">
    <source>
        <dbReference type="EMBL" id="KAF9156958.1"/>
    </source>
</evidence>
<evidence type="ECO:0000256" key="4">
    <source>
        <dbReference type="SAM" id="Coils"/>
    </source>
</evidence>
<comment type="subcellular location">
    <subcellularLocation>
        <location evidence="1">Nucleus</location>
    </subcellularLocation>
</comment>
<evidence type="ECO:0000259" key="6">
    <source>
        <dbReference type="Pfam" id="PF07926"/>
    </source>
</evidence>
<feature type="coiled-coil region" evidence="4">
    <location>
        <begin position="1156"/>
        <end position="1190"/>
    </location>
</feature>
<feature type="compositionally biased region" description="Polar residues" evidence="5">
    <location>
        <begin position="1928"/>
        <end position="1942"/>
    </location>
</feature>
<feature type="compositionally biased region" description="Low complexity" evidence="5">
    <location>
        <begin position="1707"/>
        <end position="1730"/>
    </location>
</feature>
<keyword evidence="10" id="KW-1185">Reference proteome</keyword>
<keyword evidence="3" id="KW-0539">Nucleus</keyword>
<feature type="coiled-coil region" evidence="4">
    <location>
        <begin position="1008"/>
        <end position="1120"/>
    </location>
</feature>
<feature type="coiled-coil region" evidence="4">
    <location>
        <begin position="836"/>
        <end position="863"/>
    </location>
</feature>
<feature type="coiled-coil region" evidence="4">
    <location>
        <begin position="909"/>
        <end position="975"/>
    </location>
</feature>
<name>A0A9P5VFT0_9FUNG</name>
<dbReference type="GO" id="GO:0006606">
    <property type="term" value="P:protein import into nucleus"/>
    <property type="evidence" value="ECO:0007669"/>
    <property type="project" value="InterPro"/>
</dbReference>
<feature type="compositionally biased region" description="Low complexity" evidence="5">
    <location>
        <begin position="1997"/>
        <end position="2010"/>
    </location>
</feature>
<feature type="domain" description="NUA/TPR/MLP1-2-like" evidence="8">
    <location>
        <begin position="511"/>
        <end position="609"/>
    </location>
</feature>
<feature type="region of interest" description="Disordered" evidence="5">
    <location>
        <begin position="1803"/>
        <end position="2124"/>
    </location>
</feature>
<dbReference type="Pfam" id="PF25481">
    <property type="entry name" value="Nucleoprot-TPR"/>
    <property type="match status" value="1"/>
</dbReference>
<gene>
    <name evidence="9" type="ORF">BG015_009331</name>
</gene>
<dbReference type="GO" id="GO:0005643">
    <property type="term" value="C:nuclear pore"/>
    <property type="evidence" value="ECO:0007669"/>
    <property type="project" value="TreeGrafter"/>
</dbReference>
<reference evidence="9" key="1">
    <citation type="journal article" date="2020" name="Fungal Divers.">
        <title>Resolving the Mortierellaceae phylogeny through synthesis of multi-gene phylogenetics and phylogenomics.</title>
        <authorList>
            <person name="Vandepol N."/>
            <person name="Liber J."/>
            <person name="Desiro A."/>
            <person name="Na H."/>
            <person name="Kennedy M."/>
            <person name="Barry K."/>
            <person name="Grigoriev I.V."/>
            <person name="Miller A.N."/>
            <person name="O'Donnell K."/>
            <person name="Stajich J.E."/>
            <person name="Bonito G."/>
        </authorList>
    </citation>
    <scope>NUCLEOTIDE SEQUENCE</scope>
    <source>
        <strain evidence="9">NRRL 6426</strain>
    </source>
</reference>
<keyword evidence="2 4" id="KW-0175">Coiled coil</keyword>